<dbReference type="InterPro" id="IPR037185">
    <property type="entry name" value="EmrE-like"/>
</dbReference>
<feature type="transmembrane region" description="Helical" evidence="3">
    <location>
        <begin position="31"/>
        <end position="54"/>
    </location>
</feature>
<feature type="transmembrane region" description="Helical" evidence="3">
    <location>
        <begin position="132"/>
        <end position="152"/>
    </location>
</feature>
<sequence>METNVGAKGNNRALADKKMAALNKKFHRQGVVNGLLSGFTFALYSTIVAIAASYEPLISAAGIFAAPFVCSGLNDFFSGLWLLIYNIKLGKTKELMRTLKTKSGQMLVLGFLIGGPLANGAYLMGIAMAGAYAIPISATCSLFGTLFAWIFFKDRPSKRVILGMILCVAGAGIIGYAKVDNAPNFTLGIICALIASMGWGLEGMFSSFGGSMLDSDVTVNLRQLISGLVILILVIPFLGEVKLLVDTIVAVTPALWLVVSGLGAVFGYLLWYKANCQAGVAVGMSLNVTYAFWGVLLGVLFLDQPLTVNIVVGSIVIVLGAIIVTTNPLDFFKKGDEA</sequence>
<dbReference type="Proteomes" id="UP000198556">
    <property type="component" value="Unassembled WGS sequence"/>
</dbReference>
<evidence type="ECO:0000313" key="6">
    <source>
        <dbReference type="Proteomes" id="UP000198556"/>
    </source>
</evidence>
<evidence type="ECO:0000256" key="1">
    <source>
        <dbReference type="ARBA" id="ARBA00004127"/>
    </source>
</evidence>
<reference evidence="5 6" key="1">
    <citation type="submission" date="2016-10" db="EMBL/GenBank/DDBJ databases">
        <authorList>
            <person name="de Groot N.N."/>
        </authorList>
    </citation>
    <scope>NUCLEOTIDE SEQUENCE [LARGE SCALE GENOMIC DNA]</scope>
    <source>
        <strain evidence="5 6">DSM 15827</strain>
    </source>
</reference>
<accession>A0A1H9HCH1</accession>
<dbReference type="InterPro" id="IPR000620">
    <property type="entry name" value="EamA_dom"/>
</dbReference>
<comment type="similarity">
    <text evidence="2">Belongs to the EamA transporter family.</text>
</comment>
<dbReference type="PANTHER" id="PTHR22911">
    <property type="entry name" value="ACYL-MALONYL CONDENSING ENZYME-RELATED"/>
    <property type="match status" value="1"/>
</dbReference>
<evidence type="ECO:0000313" key="5">
    <source>
        <dbReference type="EMBL" id="SEQ59992.1"/>
    </source>
</evidence>
<evidence type="ECO:0000256" key="2">
    <source>
        <dbReference type="ARBA" id="ARBA00007362"/>
    </source>
</evidence>
<feature type="transmembrane region" description="Helical" evidence="3">
    <location>
        <begin position="60"/>
        <end position="85"/>
    </location>
</feature>
<keyword evidence="3" id="KW-0472">Membrane</keyword>
<keyword evidence="3" id="KW-0812">Transmembrane</keyword>
<feature type="transmembrane region" description="Helical" evidence="3">
    <location>
        <begin position="185"/>
        <end position="205"/>
    </location>
</feature>
<name>A0A1H9HCH1_9LACT</name>
<feature type="transmembrane region" description="Helical" evidence="3">
    <location>
        <begin position="278"/>
        <end position="300"/>
    </location>
</feature>
<organism evidence="5 6">
    <name type="scientific">Granulicatella balaenopterae</name>
    <dbReference type="NCBI Taxonomy" id="137733"/>
    <lineage>
        <taxon>Bacteria</taxon>
        <taxon>Bacillati</taxon>
        <taxon>Bacillota</taxon>
        <taxon>Bacilli</taxon>
        <taxon>Lactobacillales</taxon>
        <taxon>Carnobacteriaceae</taxon>
        <taxon>Granulicatella</taxon>
    </lineage>
</organism>
<dbReference type="AlphaFoldDB" id="A0A1H9HCH1"/>
<dbReference type="OrthoDB" id="5604143at2"/>
<comment type="subcellular location">
    <subcellularLocation>
        <location evidence="1">Endomembrane system</location>
        <topology evidence="1">Multi-pass membrane protein</topology>
    </subcellularLocation>
</comment>
<gene>
    <name evidence="5" type="ORF">SAMN05421767_10260</name>
</gene>
<feature type="transmembrane region" description="Helical" evidence="3">
    <location>
        <begin position="306"/>
        <end position="324"/>
    </location>
</feature>
<dbReference type="Pfam" id="PF00892">
    <property type="entry name" value="EamA"/>
    <property type="match status" value="1"/>
</dbReference>
<dbReference type="STRING" id="137733.SAMN05421767_10260"/>
<feature type="transmembrane region" description="Helical" evidence="3">
    <location>
        <begin position="159"/>
        <end position="179"/>
    </location>
</feature>
<dbReference type="GO" id="GO:0016020">
    <property type="term" value="C:membrane"/>
    <property type="evidence" value="ECO:0007669"/>
    <property type="project" value="InterPro"/>
</dbReference>
<evidence type="ECO:0000259" key="4">
    <source>
        <dbReference type="Pfam" id="PF00892"/>
    </source>
</evidence>
<dbReference type="PANTHER" id="PTHR22911:SF137">
    <property type="entry name" value="SOLUTE CARRIER FAMILY 35 MEMBER G2-RELATED"/>
    <property type="match status" value="1"/>
</dbReference>
<dbReference type="SUPFAM" id="SSF103481">
    <property type="entry name" value="Multidrug resistance efflux transporter EmrE"/>
    <property type="match status" value="2"/>
</dbReference>
<dbReference type="EMBL" id="FOGF01000002">
    <property type="protein sequence ID" value="SEQ59992.1"/>
    <property type="molecule type" value="Genomic_DNA"/>
</dbReference>
<keyword evidence="3" id="KW-1133">Transmembrane helix</keyword>
<feature type="transmembrane region" description="Helical" evidence="3">
    <location>
        <begin position="250"/>
        <end position="271"/>
    </location>
</feature>
<dbReference type="RefSeq" id="WP_089745668.1">
    <property type="nucleotide sequence ID" value="NZ_FOGF01000002.1"/>
</dbReference>
<evidence type="ECO:0000256" key="3">
    <source>
        <dbReference type="SAM" id="Phobius"/>
    </source>
</evidence>
<feature type="transmembrane region" description="Helical" evidence="3">
    <location>
        <begin position="106"/>
        <end position="126"/>
    </location>
</feature>
<feature type="domain" description="EamA" evidence="4">
    <location>
        <begin position="187"/>
        <end position="325"/>
    </location>
</feature>
<protein>
    <submittedName>
        <fullName evidence="5">Uncharacterized membrane protein</fullName>
    </submittedName>
</protein>
<feature type="transmembrane region" description="Helical" evidence="3">
    <location>
        <begin position="217"/>
        <end position="238"/>
    </location>
</feature>
<keyword evidence="6" id="KW-1185">Reference proteome</keyword>
<proteinExistence type="inferred from homology"/>